<protein>
    <submittedName>
        <fullName evidence="1">Uncharacterized protein</fullName>
    </submittedName>
</protein>
<name>A0A2U8I6L6_9GAMM</name>
<gene>
    <name evidence="1" type="ORF">CCS41_10595</name>
</gene>
<reference evidence="1 2" key="1">
    <citation type="submission" date="2017-05" db="EMBL/GenBank/DDBJ databases">
        <title>Genome sequence of Candidatus Fukatsuia symbiotica and Candidatus Hamiltonella defensa from Acyrthosiphon pisum strain 5D.</title>
        <authorList>
            <person name="Patel V.A."/>
            <person name="Chevignon G."/>
            <person name="Russell J.A."/>
            <person name="Oliver K.M."/>
        </authorList>
    </citation>
    <scope>NUCLEOTIDE SEQUENCE [LARGE SCALE GENOMIC DNA]</scope>
    <source>
        <strain evidence="1 2">5D</strain>
    </source>
</reference>
<dbReference type="EMBL" id="CP021659">
    <property type="protein sequence ID" value="AWK14816.1"/>
    <property type="molecule type" value="Genomic_DNA"/>
</dbReference>
<proteinExistence type="predicted"/>
<dbReference type="AlphaFoldDB" id="A0A2U8I6L6"/>
<evidence type="ECO:0000313" key="1">
    <source>
        <dbReference type="EMBL" id="AWK14816.1"/>
    </source>
</evidence>
<evidence type="ECO:0000313" key="2">
    <source>
        <dbReference type="Proteomes" id="UP000261875"/>
    </source>
</evidence>
<accession>A0A2U8I6L6</accession>
<dbReference type="KEGG" id="fsm:CCS41_10595"/>
<keyword evidence="2" id="KW-1185">Reference proteome</keyword>
<organism evidence="1 2">
    <name type="scientific">Candidatus Fukatsuia symbiotica</name>
    <dbReference type="NCBI Taxonomy" id="1878942"/>
    <lineage>
        <taxon>Bacteria</taxon>
        <taxon>Pseudomonadati</taxon>
        <taxon>Pseudomonadota</taxon>
        <taxon>Gammaproteobacteria</taxon>
        <taxon>Enterobacterales</taxon>
        <taxon>Yersiniaceae</taxon>
        <taxon>Candidatus Fukatsuia</taxon>
    </lineage>
</organism>
<dbReference type="Proteomes" id="UP000261875">
    <property type="component" value="Chromosome"/>
</dbReference>
<sequence>MEPLSETKADPHSHGFRAGRATADAIAARFNFDCLTDTLRNKYTEWLIFCVLIKTTDLSKHSFHVYGQDKSGKP</sequence>